<evidence type="ECO:0000256" key="1">
    <source>
        <dbReference type="ARBA" id="ARBA00004409"/>
    </source>
</evidence>
<feature type="domain" description="T-SNARE coiled-coil homology" evidence="13">
    <location>
        <begin position="151"/>
        <end position="213"/>
    </location>
</feature>
<evidence type="ECO:0000256" key="8">
    <source>
        <dbReference type="ARBA" id="ARBA00023054"/>
    </source>
</evidence>
<dbReference type="GO" id="GO:0048193">
    <property type="term" value="P:Golgi vesicle transport"/>
    <property type="evidence" value="ECO:0007669"/>
    <property type="project" value="InterPro"/>
</dbReference>
<evidence type="ECO:0000313" key="15">
    <source>
        <dbReference type="Proteomes" id="UP000799437"/>
    </source>
</evidence>
<dbReference type="FunFam" id="1.20.5.110:FF:000006">
    <property type="entry name" value="Syntaxin 6"/>
    <property type="match status" value="1"/>
</dbReference>
<evidence type="ECO:0000256" key="10">
    <source>
        <dbReference type="ARBA" id="ARBA00073343"/>
    </source>
</evidence>
<sequence>MPPPADPYPQARADLLTLLHTTRTLYSSYQRILTTTTTTRSPNTTTPELTSARTDLSSHLADLTSDLHDLLASVSAVEQAPARYGIAPDELARRREFVRRVGLEVDGMQDGISGTGGVGSSSNLPDPSSFDREDEDADGDAYEGFEQEQQLEIMQAQDSTLDSVFHTVGTLRQQADSMGRELEEQRGMLEEVEVVADRVGGKLASGLERVGWVIRHNEDRWSSCCIGLLIAVLIVLLVLLLVL</sequence>
<dbReference type="InterPro" id="IPR000727">
    <property type="entry name" value="T_SNARE_dom"/>
</dbReference>
<name>A0A6A6VWD5_9PEZI</name>
<proteinExistence type="inferred from homology"/>
<reference evidence="14" key="1">
    <citation type="journal article" date="2020" name="Stud. Mycol.">
        <title>101 Dothideomycetes genomes: a test case for predicting lifestyles and emergence of pathogens.</title>
        <authorList>
            <person name="Haridas S."/>
            <person name="Albert R."/>
            <person name="Binder M."/>
            <person name="Bloem J."/>
            <person name="Labutti K."/>
            <person name="Salamov A."/>
            <person name="Andreopoulos B."/>
            <person name="Baker S."/>
            <person name="Barry K."/>
            <person name="Bills G."/>
            <person name="Bluhm B."/>
            <person name="Cannon C."/>
            <person name="Castanera R."/>
            <person name="Culley D."/>
            <person name="Daum C."/>
            <person name="Ezra D."/>
            <person name="Gonzalez J."/>
            <person name="Henrissat B."/>
            <person name="Kuo A."/>
            <person name="Liang C."/>
            <person name="Lipzen A."/>
            <person name="Lutzoni F."/>
            <person name="Magnuson J."/>
            <person name="Mondo S."/>
            <person name="Nolan M."/>
            <person name="Ohm R."/>
            <person name="Pangilinan J."/>
            <person name="Park H.-J."/>
            <person name="Ramirez L."/>
            <person name="Alfaro M."/>
            <person name="Sun H."/>
            <person name="Tritt A."/>
            <person name="Yoshinaga Y."/>
            <person name="Zwiers L.-H."/>
            <person name="Turgeon B."/>
            <person name="Goodwin S."/>
            <person name="Spatafora J."/>
            <person name="Crous P."/>
            <person name="Grigoriev I."/>
        </authorList>
    </citation>
    <scope>NUCLEOTIDE SEQUENCE</scope>
    <source>
        <strain evidence="14">CBS 121739</strain>
    </source>
</reference>
<dbReference type="RefSeq" id="XP_033596465.1">
    <property type="nucleotide sequence ID" value="XM_033739423.1"/>
</dbReference>
<keyword evidence="7" id="KW-0333">Golgi apparatus</keyword>
<dbReference type="InterPro" id="IPR010989">
    <property type="entry name" value="SNARE"/>
</dbReference>
<evidence type="ECO:0000259" key="13">
    <source>
        <dbReference type="PROSITE" id="PS50192"/>
    </source>
</evidence>
<keyword evidence="6 12" id="KW-1133">Transmembrane helix</keyword>
<evidence type="ECO:0000256" key="7">
    <source>
        <dbReference type="ARBA" id="ARBA00023034"/>
    </source>
</evidence>
<evidence type="ECO:0000256" key="9">
    <source>
        <dbReference type="ARBA" id="ARBA00023136"/>
    </source>
</evidence>
<dbReference type="InterPro" id="IPR015260">
    <property type="entry name" value="Syntaxin-6/10/61_N"/>
</dbReference>
<feature type="region of interest" description="Disordered" evidence="11">
    <location>
        <begin position="108"/>
        <end position="138"/>
    </location>
</feature>
<evidence type="ECO:0000313" key="14">
    <source>
        <dbReference type="EMBL" id="KAF2754014.1"/>
    </source>
</evidence>
<organism evidence="14 15">
    <name type="scientific">Pseudovirgaria hyperparasitica</name>
    <dbReference type="NCBI Taxonomy" id="470096"/>
    <lineage>
        <taxon>Eukaryota</taxon>
        <taxon>Fungi</taxon>
        <taxon>Dikarya</taxon>
        <taxon>Ascomycota</taxon>
        <taxon>Pezizomycotina</taxon>
        <taxon>Dothideomycetes</taxon>
        <taxon>Dothideomycetes incertae sedis</taxon>
        <taxon>Acrospermales</taxon>
        <taxon>Acrospermaceae</taxon>
        <taxon>Pseudovirgaria</taxon>
    </lineage>
</organism>
<evidence type="ECO:0000256" key="11">
    <source>
        <dbReference type="SAM" id="MobiDB-lite"/>
    </source>
</evidence>
<dbReference type="SMART" id="SM00397">
    <property type="entry name" value="t_SNARE"/>
    <property type="match status" value="1"/>
</dbReference>
<keyword evidence="4 12" id="KW-0812">Transmembrane</keyword>
<dbReference type="AlphaFoldDB" id="A0A6A6VWD5"/>
<dbReference type="SUPFAM" id="SSF47661">
    <property type="entry name" value="t-snare proteins"/>
    <property type="match status" value="1"/>
</dbReference>
<keyword evidence="15" id="KW-1185">Reference proteome</keyword>
<dbReference type="SUPFAM" id="SSF58038">
    <property type="entry name" value="SNARE fusion complex"/>
    <property type="match status" value="1"/>
</dbReference>
<keyword evidence="5" id="KW-0653">Protein transport</keyword>
<dbReference type="Gene3D" id="1.20.58.90">
    <property type="match status" value="1"/>
</dbReference>
<keyword evidence="3" id="KW-0813">Transport</keyword>
<dbReference type="GO" id="GO:0000139">
    <property type="term" value="C:Golgi membrane"/>
    <property type="evidence" value="ECO:0007669"/>
    <property type="project" value="UniProtKB-SubCell"/>
</dbReference>
<evidence type="ECO:0000256" key="2">
    <source>
        <dbReference type="ARBA" id="ARBA00009063"/>
    </source>
</evidence>
<dbReference type="Proteomes" id="UP000799437">
    <property type="component" value="Unassembled WGS sequence"/>
</dbReference>
<evidence type="ECO:0000256" key="6">
    <source>
        <dbReference type="ARBA" id="ARBA00022989"/>
    </source>
</evidence>
<comment type="similarity">
    <text evidence="2">Belongs to the syntaxin family.</text>
</comment>
<dbReference type="GeneID" id="54480477"/>
<keyword evidence="8" id="KW-0175">Coiled coil</keyword>
<evidence type="ECO:0000256" key="5">
    <source>
        <dbReference type="ARBA" id="ARBA00022927"/>
    </source>
</evidence>
<dbReference type="EMBL" id="ML996582">
    <property type="protein sequence ID" value="KAF2754014.1"/>
    <property type="molecule type" value="Genomic_DNA"/>
</dbReference>
<gene>
    <name evidence="14" type="ORF">EJ05DRAFT_162492</name>
</gene>
<dbReference type="PROSITE" id="PS50192">
    <property type="entry name" value="T_SNARE"/>
    <property type="match status" value="1"/>
</dbReference>
<protein>
    <recommendedName>
        <fullName evidence="10">t-SNARE affecting a late Golgi compartment protein 1</fullName>
    </recommendedName>
</protein>
<dbReference type="GO" id="GO:0015031">
    <property type="term" value="P:protein transport"/>
    <property type="evidence" value="ECO:0007669"/>
    <property type="project" value="UniProtKB-KW"/>
</dbReference>
<evidence type="ECO:0000256" key="3">
    <source>
        <dbReference type="ARBA" id="ARBA00022448"/>
    </source>
</evidence>
<comment type="subcellular location">
    <subcellularLocation>
        <location evidence="1">Golgi apparatus membrane</location>
        <topology evidence="1">Single-pass type IV membrane protein</topology>
    </subcellularLocation>
</comment>
<dbReference type="Gene3D" id="1.20.5.110">
    <property type="match status" value="1"/>
</dbReference>
<keyword evidence="9 12" id="KW-0472">Membrane</keyword>
<accession>A0A6A6VWD5</accession>
<dbReference type="Pfam" id="PF09177">
    <property type="entry name" value="STX6_10_61_N"/>
    <property type="match status" value="1"/>
</dbReference>
<dbReference type="OrthoDB" id="546861at2759"/>
<dbReference type="CDD" id="cd15851">
    <property type="entry name" value="SNARE_Syntaxin6"/>
    <property type="match status" value="1"/>
</dbReference>
<evidence type="ECO:0000256" key="12">
    <source>
        <dbReference type="SAM" id="Phobius"/>
    </source>
</evidence>
<feature type="transmembrane region" description="Helical" evidence="12">
    <location>
        <begin position="221"/>
        <end position="242"/>
    </location>
</feature>
<evidence type="ECO:0000256" key="4">
    <source>
        <dbReference type="ARBA" id="ARBA00022692"/>
    </source>
</evidence>